<dbReference type="EMBL" id="CP030239">
    <property type="protein sequence ID" value="AWX93967.1"/>
    <property type="molecule type" value="Genomic_DNA"/>
</dbReference>
<dbReference type="InterPro" id="IPR036837">
    <property type="entry name" value="Cation_efflux_CTD_sf"/>
</dbReference>
<feature type="transmembrane region" description="Helical" evidence="10">
    <location>
        <begin position="81"/>
        <end position="102"/>
    </location>
</feature>
<dbReference type="PANTHER" id="PTHR11562:SF17">
    <property type="entry name" value="RE54080P-RELATED"/>
    <property type="match status" value="1"/>
</dbReference>
<dbReference type="Pfam" id="PF01545">
    <property type="entry name" value="Cation_efflux"/>
    <property type="match status" value="1"/>
</dbReference>
<dbReference type="SUPFAM" id="SSF161111">
    <property type="entry name" value="Cation efflux protein transmembrane domain-like"/>
    <property type="match status" value="1"/>
</dbReference>
<dbReference type="InterPro" id="IPR002524">
    <property type="entry name" value="Cation_efflux"/>
</dbReference>
<comment type="similarity">
    <text evidence="2">Belongs to the cation diffusion facilitator (CDF) transporter (TC 2.A.4) family. SLC30A subfamily.</text>
</comment>
<dbReference type="InterPro" id="IPR027469">
    <property type="entry name" value="Cation_efflux_TMD_sf"/>
</dbReference>
<comment type="subcellular location">
    <subcellularLocation>
        <location evidence="1">Membrane</location>
        <topology evidence="1">Multi-pass membrane protein</topology>
    </subcellularLocation>
</comment>
<keyword evidence="7" id="KW-0406">Ion transport</keyword>
<feature type="transmembrane region" description="Helical" evidence="10">
    <location>
        <begin position="153"/>
        <end position="177"/>
    </location>
</feature>
<dbReference type="PANTHER" id="PTHR11562">
    <property type="entry name" value="CATION EFFLUX PROTEIN/ ZINC TRANSPORTER"/>
    <property type="match status" value="1"/>
</dbReference>
<reference evidence="13 14" key="1">
    <citation type="submission" date="2018-06" db="EMBL/GenBank/DDBJ databases">
        <title>Complete genome sequence of Paracoccus mutanolyticus strain RSP-02 isolated from cellulosic waste.</title>
        <authorList>
            <person name="Amrutha R.N."/>
            <person name="Shrivastav A."/>
            <person name="Buddana S.K."/>
            <person name="Deshpande U."/>
            <person name="Prakasham R.S."/>
        </authorList>
    </citation>
    <scope>NUCLEOTIDE SEQUENCE [LARGE SCALE GENOMIC DNA]</scope>
    <source>
        <strain evidence="13 14">RSP-02</strain>
    </source>
</reference>
<evidence type="ECO:0000313" key="13">
    <source>
        <dbReference type="EMBL" id="AWX93967.1"/>
    </source>
</evidence>
<keyword evidence="6 10" id="KW-1133">Transmembrane helix</keyword>
<feature type="compositionally biased region" description="Basic and acidic residues" evidence="9">
    <location>
        <begin position="1"/>
        <end position="25"/>
    </location>
</feature>
<dbReference type="InterPro" id="IPR058533">
    <property type="entry name" value="Cation_efflux_TM"/>
</dbReference>
<dbReference type="InterPro" id="IPR050681">
    <property type="entry name" value="CDF/SLC30A"/>
</dbReference>
<evidence type="ECO:0000256" key="4">
    <source>
        <dbReference type="ARBA" id="ARBA00022692"/>
    </source>
</evidence>
<feature type="transmembrane region" description="Helical" evidence="10">
    <location>
        <begin position="218"/>
        <end position="238"/>
    </location>
</feature>
<evidence type="ECO:0000256" key="7">
    <source>
        <dbReference type="ARBA" id="ARBA00023065"/>
    </source>
</evidence>
<keyword evidence="4 10" id="KW-0812">Transmembrane</keyword>
<name>A0ABN5MBC4_9RHOB</name>
<proteinExistence type="inferred from homology"/>
<feature type="domain" description="Cation efflux protein transmembrane" evidence="11">
    <location>
        <begin position="55"/>
        <end position="246"/>
    </location>
</feature>
<evidence type="ECO:0000313" key="14">
    <source>
        <dbReference type="Proteomes" id="UP000249922"/>
    </source>
</evidence>
<keyword evidence="3" id="KW-0813">Transport</keyword>
<keyword evidence="14" id="KW-1185">Reference proteome</keyword>
<feature type="compositionally biased region" description="Basic and acidic residues" evidence="9">
    <location>
        <begin position="33"/>
        <end position="45"/>
    </location>
</feature>
<evidence type="ECO:0000256" key="6">
    <source>
        <dbReference type="ARBA" id="ARBA00022989"/>
    </source>
</evidence>
<evidence type="ECO:0000256" key="1">
    <source>
        <dbReference type="ARBA" id="ARBA00004141"/>
    </source>
</evidence>
<dbReference type="Pfam" id="PF16916">
    <property type="entry name" value="ZT_dimer"/>
    <property type="match status" value="1"/>
</dbReference>
<organism evidence="13 14">
    <name type="scientific">Paracoccus mutanolyticus</name>
    <dbReference type="NCBI Taxonomy" id="1499308"/>
    <lineage>
        <taxon>Bacteria</taxon>
        <taxon>Pseudomonadati</taxon>
        <taxon>Pseudomonadota</taxon>
        <taxon>Alphaproteobacteria</taxon>
        <taxon>Rhodobacterales</taxon>
        <taxon>Paracoccaceae</taxon>
        <taxon>Paracoccus</taxon>
    </lineage>
</organism>
<feature type="transmembrane region" description="Helical" evidence="10">
    <location>
        <begin position="122"/>
        <end position="141"/>
    </location>
</feature>
<keyword evidence="8 10" id="KW-0472">Membrane</keyword>
<dbReference type="InterPro" id="IPR027470">
    <property type="entry name" value="Cation_efflux_CTD"/>
</dbReference>
<evidence type="ECO:0000256" key="3">
    <source>
        <dbReference type="ARBA" id="ARBA00022448"/>
    </source>
</evidence>
<feature type="transmembrane region" description="Helical" evidence="10">
    <location>
        <begin position="189"/>
        <end position="212"/>
    </location>
</feature>
<dbReference type="Gene3D" id="1.20.1510.10">
    <property type="entry name" value="Cation efflux protein transmembrane domain"/>
    <property type="match status" value="1"/>
</dbReference>
<gene>
    <name evidence="13" type="ORF">DPM13_16110</name>
</gene>
<accession>A0ABN5MBC4</accession>
<evidence type="ECO:0000256" key="9">
    <source>
        <dbReference type="SAM" id="MobiDB-lite"/>
    </source>
</evidence>
<dbReference type="Proteomes" id="UP000249922">
    <property type="component" value="Chromosome"/>
</dbReference>
<dbReference type="NCBIfam" id="TIGR01297">
    <property type="entry name" value="CDF"/>
    <property type="match status" value="1"/>
</dbReference>
<evidence type="ECO:0000256" key="5">
    <source>
        <dbReference type="ARBA" id="ARBA00022906"/>
    </source>
</evidence>
<sequence length="347" mass="37390">MSDSSHKHVAHTADDASDLGRDARKGHGHHGHDHGGHDHDHDHVPTVTADNERKILVSFLLIFSFMLVETAGGIISGSLALLADAGHMLTDAIALGLAYVAFRLGRRAADGRRTFGYARFEVIAGLINALTLFGIVGWIVFEAIERFRQPQPVMAGSMFVVAVIGMAVNLFVLWYLTRGDSEHVNVKGAVLHVMGDLLGSVGAIVAAIVIWYTDWTPIDPILSVFVSLLILRSAWSLLKKTLHILLEGAPADAEPGKIAGHLKTSVDGVRAIHHVHVWSITSGRVLATLQLQPEPGADIPLTVRRVEHELKERFGIEHATVGIDWDGISTCSLDGPAPAGSHHGHAH</sequence>
<dbReference type="SUPFAM" id="SSF160240">
    <property type="entry name" value="Cation efflux protein cytoplasmic domain-like"/>
    <property type="match status" value="1"/>
</dbReference>
<evidence type="ECO:0000259" key="12">
    <source>
        <dbReference type="Pfam" id="PF16916"/>
    </source>
</evidence>
<feature type="region of interest" description="Disordered" evidence="9">
    <location>
        <begin position="1"/>
        <end position="45"/>
    </location>
</feature>
<keyword evidence="5" id="KW-0862">Zinc</keyword>
<evidence type="ECO:0000256" key="2">
    <source>
        <dbReference type="ARBA" id="ARBA00008873"/>
    </source>
</evidence>
<evidence type="ECO:0000259" key="11">
    <source>
        <dbReference type="Pfam" id="PF01545"/>
    </source>
</evidence>
<feature type="domain" description="Cation efflux protein cytoplasmic" evidence="12">
    <location>
        <begin position="264"/>
        <end position="323"/>
    </location>
</feature>
<evidence type="ECO:0000256" key="8">
    <source>
        <dbReference type="ARBA" id="ARBA00023136"/>
    </source>
</evidence>
<keyword evidence="5" id="KW-0864">Zinc transport</keyword>
<protein>
    <submittedName>
        <fullName evidence="13">Cation transporter</fullName>
    </submittedName>
</protein>
<feature type="transmembrane region" description="Helical" evidence="10">
    <location>
        <begin position="55"/>
        <end position="75"/>
    </location>
</feature>
<evidence type="ECO:0000256" key="10">
    <source>
        <dbReference type="SAM" id="Phobius"/>
    </source>
</evidence>